<dbReference type="EMBL" id="FNUT01000001">
    <property type="protein sequence ID" value="SEF48087.1"/>
    <property type="molecule type" value="Genomic_DNA"/>
</dbReference>
<dbReference type="Pfam" id="PF02630">
    <property type="entry name" value="SCO1-SenC"/>
    <property type="match status" value="1"/>
</dbReference>
<dbReference type="InterPro" id="IPR036249">
    <property type="entry name" value="Thioredoxin-like_sf"/>
</dbReference>
<evidence type="ECO:0000256" key="1">
    <source>
        <dbReference type="ARBA" id="ARBA00010996"/>
    </source>
</evidence>
<evidence type="ECO:0000313" key="4">
    <source>
        <dbReference type="Proteomes" id="UP000236731"/>
    </source>
</evidence>
<keyword evidence="2" id="KW-0472">Membrane</keyword>
<accession>A0A1H5SEA6</accession>
<evidence type="ECO:0000313" key="3">
    <source>
        <dbReference type="EMBL" id="SEF48087.1"/>
    </source>
</evidence>
<reference evidence="4" key="1">
    <citation type="submission" date="2016-10" db="EMBL/GenBank/DDBJ databases">
        <authorList>
            <person name="Varghese N."/>
            <person name="Submissions S."/>
        </authorList>
    </citation>
    <scope>NUCLEOTIDE SEQUENCE [LARGE SCALE GENOMIC DNA]</scope>
    <source>
        <strain evidence="4">DSM 22361</strain>
    </source>
</reference>
<dbReference type="AlphaFoldDB" id="A0A1H5SEA6"/>
<dbReference type="Proteomes" id="UP000236731">
    <property type="component" value="Unassembled WGS sequence"/>
</dbReference>
<comment type="similarity">
    <text evidence="1">Belongs to the SCO1/2 family.</text>
</comment>
<name>A0A1H5SEA6_9SPHI</name>
<sequence>MSKNTRSRNISKLIILALVLFVPGFLYIMVNKMGSNEYVKLPVFGEKSLSGKMNRVMGREIPDTVFHQLKPIEFQNYDGKPITFLGNDTSIYVAHLFYTKDEGLSKQLMQDMSTIANRFKANPQVELFSISVDPHDGPKELQEFIKPFAESMNPHWDVVSKPSVDIFSYARESMLIEAMPVVGDSNKFVISNQLVLIDSKKRIRGLYDISLRTEVDRLEDEIKVQLVEEFRNKPIKVERK</sequence>
<dbReference type="InterPro" id="IPR003782">
    <property type="entry name" value="SCO1/SenC"/>
</dbReference>
<proteinExistence type="inferred from homology"/>
<keyword evidence="2" id="KW-0812">Transmembrane</keyword>
<dbReference type="Gene3D" id="3.40.30.10">
    <property type="entry name" value="Glutaredoxin"/>
    <property type="match status" value="1"/>
</dbReference>
<organism evidence="3 4">
    <name type="scientific">Sphingobacterium lactis</name>
    <dbReference type="NCBI Taxonomy" id="797291"/>
    <lineage>
        <taxon>Bacteria</taxon>
        <taxon>Pseudomonadati</taxon>
        <taxon>Bacteroidota</taxon>
        <taxon>Sphingobacteriia</taxon>
        <taxon>Sphingobacteriales</taxon>
        <taxon>Sphingobacteriaceae</taxon>
        <taxon>Sphingobacterium</taxon>
    </lineage>
</organism>
<evidence type="ECO:0000256" key="2">
    <source>
        <dbReference type="SAM" id="Phobius"/>
    </source>
</evidence>
<keyword evidence="2" id="KW-1133">Transmembrane helix</keyword>
<gene>
    <name evidence="3" type="ORF">SAMN05421877_101220</name>
</gene>
<dbReference type="OrthoDB" id="9811998at2"/>
<dbReference type="SUPFAM" id="SSF52833">
    <property type="entry name" value="Thioredoxin-like"/>
    <property type="match status" value="1"/>
</dbReference>
<feature type="transmembrane region" description="Helical" evidence="2">
    <location>
        <begin position="12"/>
        <end position="30"/>
    </location>
</feature>
<protein>
    <submittedName>
        <fullName evidence="3">Protein SCO1/2</fullName>
    </submittedName>
</protein>
<keyword evidence="4" id="KW-1185">Reference proteome</keyword>